<organism evidence="2 3">
    <name type="scientific">Luteolibacter arcticus</name>
    <dbReference type="NCBI Taxonomy" id="1581411"/>
    <lineage>
        <taxon>Bacteria</taxon>
        <taxon>Pseudomonadati</taxon>
        <taxon>Verrucomicrobiota</taxon>
        <taxon>Verrucomicrobiia</taxon>
        <taxon>Verrucomicrobiales</taxon>
        <taxon>Verrucomicrobiaceae</taxon>
        <taxon>Luteolibacter</taxon>
    </lineage>
</organism>
<evidence type="ECO:0000313" key="2">
    <source>
        <dbReference type="EMBL" id="MCW1921528.1"/>
    </source>
</evidence>
<feature type="region of interest" description="Disordered" evidence="1">
    <location>
        <begin position="1"/>
        <end position="20"/>
    </location>
</feature>
<proteinExistence type="predicted"/>
<keyword evidence="3" id="KW-1185">Reference proteome</keyword>
<gene>
    <name evidence="2" type="ORF">OKA05_03120</name>
</gene>
<dbReference type="Proteomes" id="UP001320876">
    <property type="component" value="Unassembled WGS sequence"/>
</dbReference>
<reference evidence="2 3" key="1">
    <citation type="submission" date="2022-10" db="EMBL/GenBank/DDBJ databases">
        <title>Luteolibacter arcticus strain CCTCC AB 2014275, whole genome shotgun sequencing project.</title>
        <authorList>
            <person name="Zhao G."/>
            <person name="Shen L."/>
        </authorList>
    </citation>
    <scope>NUCLEOTIDE SEQUENCE [LARGE SCALE GENOMIC DNA]</scope>
    <source>
        <strain evidence="2 3">CCTCC AB 2014275</strain>
    </source>
</reference>
<sequence length="269" mass="30070">MSVRPRTGAAVPHATRKREVSSPFAIPAEQNQDALMEWVEGIDAGNWRSYLEIATSEQARDRQFLDLPSVESLLLLRRLGEIAPEETIRSLNEKKFLKTLPEVVDGWARVAPREAFESLLSRRLMISTEIEGACFGRAVAVMFATDPQAVLNRSPARVGEYPCSLSEGVANALPRYAGVERVEALLESRWDDVAGDLRTNWGRAGEFTAWSEVYTRSLLKSGEPAVQTQQIIERSERLLARENLNPQVRGVIEHQLAEWRKMAAGTNGQ</sequence>
<dbReference type="RefSeq" id="WP_264485637.1">
    <property type="nucleotide sequence ID" value="NZ_JAPDDT010000001.1"/>
</dbReference>
<protein>
    <recommendedName>
        <fullName evidence="4">ERAP1-like C-terminal domain-containing protein</fullName>
    </recommendedName>
</protein>
<evidence type="ECO:0008006" key="4">
    <source>
        <dbReference type="Google" id="ProtNLM"/>
    </source>
</evidence>
<comment type="caution">
    <text evidence="2">The sequence shown here is derived from an EMBL/GenBank/DDBJ whole genome shotgun (WGS) entry which is preliminary data.</text>
</comment>
<accession>A0ABT3GE29</accession>
<evidence type="ECO:0000256" key="1">
    <source>
        <dbReference type="SAM" id="MobiDB-lite"/>
    </source>
</evidence>
<evidence type="ECO:0000313" key="3">
    <source>
        <dbReference type="Proteomes" id="UP001320876"/>
    </source>
</evidence>
<name>A0ABT3GE29_9BACT</name>
<dbReference type="EMBL" id="JAPDDT010000001">
    <property type="protein sequence ID" value="MCW1921528.1"/>
    <property type="molecule type" value="Genomic_DNA"/>
</dbReference>